<protein>
    <submittedName>
        <fullName evidence="1">Uncharacterized protein</fullName>
    </submittedName>
</protein>
<dbReference type="EMBL" id="CP151262">
    <property type="protein sequence ID" value="WZH45739.1"/>
    <property type="molecule type" value="Genomic_DNA"/>
</dbReference>
<dbReference type="PANTHER" id="PTHR38111">
    <property type="entry name" value="ZN(2)-C6 FUNGAL-TYPE DOMAIN-CONTAINING PROTEIN-RELATED"/>
    <property type="match status" value="1"/>
</dbReference>
<dbReference type="InterPro" id="IPR053178">
    <property type="entry name" value="Osmoadaptation_assoc"/>
</dbReference>
<evidence type="ECO:0000313" key="2">
    <source>
        <dbReference type="Proteomes" id="UP001489902"/>
    </source>
</evidence>
<organism evidence="1 2">
    <name type="scientific">Fusarium acuminatum</name>
    <dbReference type="NCBI Taxonomy" id="5515"/>
    <lineage>
        <taxon>Eukaryota</taxon>
        <taxon>Fungi</taxon>
        <taxon>Dikarya</taxon>
        <taxon>Ascomycota</taxon>
        <taxon>Pezizomycotina</taxon>
        <taxon>Sordariomycetes</taxon>
        <taxon>Hypocreomycetidae</taxon>
        <taxon>Hypocreales</taxon>
        <taxon>Nectriaceae</taxon>
        <taxon>Fusarium</taxon>
        <taxon>Fusarium tricinctum species complex</taxon>
    </lineage>
</organism>
<proteinExistence type="predicted"/>
<reference evidence="1 2" key="1">
    <citation type="submission" date="2024-04" db="EMBL/GenBank/DDBJ databases">
        <title>Complete genome sequence of Fusarium acuminatum.</title>
        <authorList>
            <person name="Lan B."/>
        </authorList>
    </citation>
    <scope>NUCLEOTIDE SEQUENCE [LARGE SCALE GENOMIC DNA]</scope>
    <source>
        <strain evidence="1">1A</strain>
    </source>
</reference>
<accession>A0ABZ2WY84</accession>
<gene>
    <name evidence="1" type="ORF">QYS62_006807</name>
</gene>
<keyword evidence="2" id="KW-1185">Reference proteome</keyword>
<dbReference type="PANTHER" id="PTHR38111:SF9">
    <property type="entry name" value="ZN(2)-C6 FUNGAL-TYPE DOMAIN-CONTAINING PROTEIN"/>
    <property type="match status" value="1"/>
</dbReference>
<evidence type="ECO:0000313" key="1">
    <source>
        <dbReference type="EMBL" id="WZH45739.1"/>
    </source>
</evidence>
<sequence length="431" mass="48500">MGIVCRGYQQSTVWVHRTQTRPNVSALSVVKSAKLEEQRKKVLEEEDSLSSLLRMRIQVEARESTYNIATFRLQALSVTERIYFPKARVRRNNQDSASTPSSWLNAVCQMQRPSDPLDHSLIAFCAVQIRLSGADISHNETVQLYNQALSKIIAVLDSPSEGNSDEILAAIVILSTCEIQVIQAMLQKRPLILEPHIWRQHITPTAVVSFGGLLDLAIDVPSIMAEAYDLSHTEYSFEQSLPYINLLMKKFYNIDSWRALQNKTTWEQTQTPVYWSVPAKASNPTDSYYTDKLFPFALIFESIESASSWIFGSTMMLDILDTVLLLRPNATLPRLNGSLDDSIILSVPDTVQSDADKIARLLCQAIEYCYRTENGTFGPQITCYAQATLRTYFAHRGLHRELDWCRAISDMTGPGASFGIGLMQFSPLSVL</sequence>
<dbReference type="Proteomes" id="UP001489902">
    <property type="component" value="Chromosome 3"/>
</dbReference>
<name>A0ABZ2WY84_9HYPO</name>